<dbReference type="AlphaFoldDB" id="A0A3N4QN94"/>
<reference evidence="1 2" key="1">
    <citation type="submission" date="2018-11" db="EMBL/GenBank/DDBJ databases">
        <title>Chitinophaga lutea sp.nov., isolate from arsenic contaminated soil.</title>
        <authorList>
            <person name="Zong Y."/>
        </authorList>
    </citation>
    <scope>NUCLEOTIDE SEQUENCE [LARGE SCALE GENOMIC DNA]</scope>
    <source>
        <strain evidence="1 2">ZY74</strain>
    </source>
</reference>
<dbReference type="Proteomes" id="UP000278351">
    <property type="component" value="Unassembled WGS sequence"/>
</dbReference>
<organism evidence="1 2">
    <name type="scientific">Chitinophaga lutea</name>
    <dbReference type="NCBI Taxonomy" id="2488634"/>
    <lineage>
        <taxon>Bacteria</taxon>
        <taxon>Pseudomonadati</taxon>
        <taxon>Bacteroidota</taxon>
        <taxon>Chitinophagia</taxon>
        <taxon>Chitinophagales</taxon>
        <taxon>Chitinophagaceae</taxon>
        <taxon>Chitinophaga</taxon>
    </lineage>
</organism>
<name>A0A3N4QN94_9BACT</name>
<gene>
    <name evidence="1" type="ORF">EGT74_06485</name>
</gene>
<evidence type="ECO:0008006" key="3">
    <source>
        <dbReference type="Google" id="ProtNLM"/>
    </source>
</evidence>
<keyword evidence="2" id="KW-1185">Reference proteome</keyword>
<dbReference type="EMBL" id="RPDH01000001">
    <property type="protein sequence ID" value="RPE13174.1"/>
    <property type="molecule type" value="Genomic_DNA"/>
</dbReference>
<sequence length="285" mass="32180">MSTTFAQLLAQTTAKLRPVVPGQDTASQLSALHYNIALVSDALLALRHSFVQTSPTPADEIHFFREVKPSLSVHLVYYTDILRIVHNLPIADRERATAYLQAQTHAQQQFIERHLFYFQYFNSNQRHLDDKLFIRGASPKPDLLFAIDTDAQFTTGYDYLKAALDASGRVLQFLQDLTHWLLHPPPPNTTPAVPATALTWTGAKRGLIELTYALHEAAAFNNGNVDLKTIQDGLEVAFNVKLGNASRIFQEILGRKSGDTNFLELLTGKLRQRIEKMEEKNLRKR</sequence>
<evidence type="ECO:0000313" key="1">
    <source>
        <dbReference type="EMBL" id="RPE13174.1"/>
    </source>
</evidence>
<proteinExistence type="predicted"/>
<dbReference type="InterPro" id="IPR018534">
    <property type="entry name" value="Tet_reg_excision_RteC"/>
</dbReference>
<dbReference type="Pfam" id="PF09357">
    <property type="entry name" value="RteC"/>
    <property type="match status" value="1"/>
</dbReference>
<protein>
    <recommendedName>
        <fullName evidence="3">RteC protein</fullName>
    </recommendedName>
</protein>
<accession>A0A3N4QN94</accession>
<comment type="caution">
    <text evidence="1">The sequence shown here is derived from an EMBL/GenBank/DDBJ whole genome shotgun (WGS) entry which is preliminary data.</text>
</comment>
<evidence type="ECO:0000313" key="2">
    <source>
        <dbReference type="Proteomes" id="UP000278351"/>
    </source>
</evidence>